<evidence type="ECO:0000313" key="3">
    <source>
        <dbReference type="Proteomes" id="UP000030403"/>
    </source>
</evidence>
<proteinExistence type="predicted"/>
<dbReference type="AlphaFoldDB" id="A0A0A5G668"/>
<accession>A0A0A5G668</accession>
<keyword evidence="3" id="KW-1185">Reference proteome</keyword>
<dbReference type="STRING" id="1385511.GCA_000425225_00725"/>
<evidence type="ECO:0000313" key="2">
    <source>
        <dbReference type="EMBL" id="KGX86673.1"/>
    </source>
</evidence>
<comment type="caution">
    <text evidence="2">The sequence shown here is derived from an EMBL/GenBank/DDBJ whole genome shotgun (WGS) entry which is preliminary data.</text>
</comment>
<dbReference type="Proteomes" id="UP000030403">
    <property type="component" value="Unassembled WGS sequence"/>
</dbReference>
<dbReference type="EMBL" id="AVPF01000029">
    <property type="protein sequence ID" value="KGX86673.1"/>
    <property type="molecule type" value="Genomic_DNA"/>
</dbReference>
<reference evidence="2 3" key="1">
    <citation type="submission" date="2013-08" db="EMBL/GenBank/DDBJ databases">
        <authorList>
            <person name="Huang J."/>
            <person name="Wang G."/>
        </authorList>
    </citation>
    <scope>NUCLEOTIDE SEQUENCE [LARGE SCALE GENOMIC DNA]</scope>
    <source>
        <strain evidence="2 3">BH030004</strain>
    </source>
</reference>
<organism evidence="2 3">
    <name type="scientific">Pontibacillus marinus BH030004 = DSM 16465</name>
    <dbReference type="NCBI Taxonomy" id="1385511"/>
    <lineage>
        <taxon>Bacteria</taxon>
        <taxon>Bacillati</taxon>
        <taxon>Bacillota</taxon>
        <taxon>Bacilli</taxon>
        <taxon>Bacillales</taxon>
        <taxon>Bacillaceae</taxon>
        <taxon>Pontibacillus</taxon>
    </lineage>
</organism>
<evidence type="ECO:0000256" key="1">
    <source>
        <dbReference type="SAM" id="MobiDB-lite"/>
    </source>
</evidence>
<sequence length="38" mass="4657">MGTVRLFEKEKESQQSRFQAKKWDQNQLKWQQDMGLND</sequence>
<feature type="region of interest" description="Disordered" evidence="1">
    <location>
        <begin position="1"/>
        <end position="24"/>
    </location>
</feature>
<name>A0A0A5G668_9BACI</name>
<feature type="compositionally biased region" description="Basic and acidic residues" evidence="1">
    <location>
        <begin position="1"/>
        <end position="14"/>
    </location>
</feature>
<gene>
    <name evidence="2" type="ORF">N783_11800</name>
</gene>
<protein>
    <submittedName>
        <fullName evidence="2">Uncharacterized protein</fullName>
    </submittedName>
</protein>